<dbReference type="RefSeq" id="WP_208300339.1">
    <property type="nucleotide sequence ID" value="NZ_SOCA01000003.1"/>
</dbReference>
<evidence type="ECO:0000313" key="2">
    <source>
        <dbReference type="Proteomes" id="UP000295662"/>
    </source>
</evidence>
<dbReference type="Gene3D" id="3.40.50.1820">
    <property type="entry name" value="alpha/beta hydrolase"/>
    <property type="match status" value="1"/>
</dbReference>
<protein>
    <submittedName>
        <fullName evidence="1">Uncharacterized protein</fullName>
    </submittedName>
</protein>
<dbReference type="SUPFAM" id="SSF53474">
    <property type="entry name" value="alpha/beta-Hydrolases"/>
    <property type="match status" value="1"/>
</dbReference>
<dbReference type="EMBL" id="SOCA01000003">
    <property type="protein sequence ID" value="TDU71245.1"/>
    <property type="molecule type" value="Genomic_DNA"/>
</dbReference>
<proteinExistence type="predicted"/>
<keyword evidence="2" id="KW-1185">Reference proteome</keyword>
<accession>A0A4R7S1Z6</accession>
<dbReference type="InterPro" id="IPR029058">
    <property type="entry name" value="AB_hydrolase_fold"/>
</dbReference>
<gene>
    <name evidence="1" type="ORF">EI77_02367</name>
</gene>
<organism evidence="1 2">
    <name type="scientific">Prosthecobacter fusiformis</name>
    <dbReference type="NCBI Taxonomy" id="48464"/>
    <lineage>
        <taxon>Bacteria</taxon>
        <taxon>Pseudomonadati</taxon>
        <taxon>Verrucomicrobiota</taxon>
        <taxon>Verrucomicrobiia</taxon>
        <taxon>Verrucomicrobiales</taxon>
        <taxon>Verrucomicrobiaceae</taxon>
        <taxon>Prosthecobacter</taxon>
    </lineage>
</organism>
<name>A0A4R7S1Z6_9BACT</name>
<reference evidence="1 2" key="1">
    <citation type="submission" date="2019-03" db="EMBL/GenBank/DDBJ databases">
        <title>Genomic Encyclopedia of Archaeal and Bacterial Type Strains, Phase II (KMG-II): from individual species to whole genera.</title>
        <authorList>
            <person name="Goeker M."/>
        </authorList>
    </citation>
    <scope>NUCLEOTIDE SEQUENCE [LARGE SCALE GENOMIC DNA]</scope>
    <source>
        <strain evidence="1 2">ATCC 25309</strain>
    </source>
</reference>
<dbReference type="AlphaFoldDB" id="A0A4R7S1Z6"/>
<dbReference type="Proteomes" id="UP000295662">
    <property type="component" value="Unassembled WGS sequence"/>
</dbReference>
<comment type="caution">
    <text evidence="1">The sequence shown here is derived from an EMBL/GenBank/DDBJ whole genome shotgun (WGS) entry which is preliminary data.</text>
</comment>
<sequence>MIHQARLGVTFAILLFCPHLSRADITLPDLANVSVDLVIPAISEGAAGAGKRVIQTTVGWEGTKVHHALYLPTDWEAGKSLPVIVEYAGNGGYRGKFGDTCDGTVEGSRLGYGITSGQGCLWLCLPYVEKAEGTMRNATQWWGDVEETKRYCLATVKDVCLKYGGDPARVVLAGFSRGSIGCNYIGLHDDEIARLWCGFICHSHYDGVNVGWPYAHADRASALTRLKRLNGRPQFISQEMSTAATEEWLNNTGVAGDWTFVPLYYRNHSDAWVLRDIAERRMARVWFQRVVGKK</sequence>
<evidence type="ECO:0000313" key="1">
    <source>
        <dbReference type="EMBL" id="TDU71245.1"/>
    </source>
</evidence>